<keyword evidence="1" id="KW-0472">Membrane</keyword>
<evidence type="ECO:0000313" key="3">
    <source>
        <dbReference type="Proteomes" id="UP000257039"/>
    </source>
</evidence>
<evidence type="ECO:0000313" key="2">
    <source>
        <dbReference type="EMBL" id="RDH45628.1"/>
    </source>
</evidence>
<keyword evidence="3" id="KW-1185">Reference proteome</keyword>
<keyword evidence="1" id="KW-0812">Transmembrane</keyword>
<feature type="transmembrane region" description="Helical" evidence="1">
    <location>
        <begin position="100"/>
        <end position="125"/>
    </location>
</feature>
<evidence type="ECO:0000256" key="1">
    <source>
        <dbReference type="SAM" id="Phobius"/>
    </source>
</evidence>
<feature type="transmembrane region" description="Helical" evidence="1">
    <location>
        <begin position="75"/>
        <end position="94"/>
    </location>
</feature>
<proteinExistence type="predicted"/>
<dbReference type="RefSeq" id="WP_094788564.1">
    <property type="nucleotide sequence ID" value="NZ_NDXW01000001.1"/>
</dbReference>
<feature type="transmembrane region" description="Helical" evidence="1">
    <location>
        <begin position="40"/>
        <end position="63"/>
    </location>
</feature>
<organism evidence="2 3">
    <name type="scientific">Zooshikella ganghwensis</name>
    <dbReference type="NCBI Taxonomy" id="202772"/>
    <lineage>
        <taxon>Bacteria</taxon>
        <taxon>Pseudomonadati</taxon>
        <taxon>Pseudomonadota</taxon>
        <taxon>Gammaproteobacteria</taxon>
        <taxon>Oceanospirillales</taxon>
        <taxon>Zooshikellaceae</taxon>
        <taxon>Zooshikella</taxon>
    </lineage>
</organism>
<protein>
    <submittedName>
        <fullName evidence="2">Uncharacterized protein</fullName>
    </submittedName>
</protein>
<dbReference type="Proteomes" id="UP000257039">
    <property type="component" value="Unassembled WGS sequence"/>
</dbReference>
<feature type="transmembrane region" description="Helical" evidence="1">
    <location>
        <begin position="12"/>
        <end position="34"/>
    </location>
</feature>
<accession>A0A4P9VQ23</accession>
<gene>
    <name evidence="2" type="ORF">B9G39_20435</name>
</gene>
<keyword evidence="1" id="KW-1133">Transmembrane helix</keyword>
<name>A0A4P9VQ23_9GAMM</name>
<comment type="caution">
    <text evidence="2">The sequence shown here is derived from an EMBL/GenBank/DDBJ whole genome shotgun (WGS) entry which is preliminary data.</text>
</comment>
<sequence>MEQRVARWITHIVGYSYIVAAMLIALIWFIVSIANGDFDILLSTTTFKVIFWGLLYIFSIYLMYSLKGKNIKRRLASWSFSVLFHVSLLLYIAIVFDAGVAAFIIGIPETIIIFLSSIGLASCIWSHYQHHNGRAISNG</sequence>
<dbReference type="EMBL" id="NDXW01000001">
    <property type="protein sequence ID" value="RDH45628.1"/>
    <property type="molecule type" value="Genomic_DNA"/>
</dbReference>
<dbReference type="AlphaFoldDB" id="A0A4P9VQ23"/>
<reference evidence="2 3" key="1">
    <citation type="submission" date="2017-04" db="EMBL/GenBank/DDBJ databases">
        <title>Draft genome sequence of Zooshikella ganghwensis VG4 isolated from Red Sea sediments.</title>
        <authorList>
            <person name="Rehman Z."/>
            <person name="Alam I."/>
            <person name="Kamau A."/>
            <person name="Bajic V."/>
            <person name="Leiknes T."/>
        </authorList>
    </citation>
    <scope>NUCLEOTIDE SEQUENCE [LARGE SCALE GENOMIC DNA]</scope>
    <source>
        <strain evidence="2 3">VG4</strain>
    </source>
</reference>